<sequence>MKVLLDKEGTIESLKYSIEEVCQNKDVSSILVLSCDENKYTDIQLNPFLNNLKIPIFGAIFPQIIYARKNLSKGNIIVGLNESVNPLIIENLSSKDEQIESEIEDNFSLDDSIDTMFVFVDGFSSTIATLIDELFNYFGLEHNYIGGGAGSLTFIQKPCIYTNKGLLQDAAVIVATNIKSGIGVKHGWKEISGPFQITKSNKNIIEELDYKPAFEVYKEVIQTNSNNRFNENNFFDIAKGYPFGISKIGSEKVVRDPIRTQNGSLVCVGELHEGDYVDILKGEKSSLINATKDAYIIAKDSYKGENMQITFFIDCISRVLFLEDDFKDELNTIPDDFLTIGALTLGEIANSGQDYLEFYNKTAVVCVL</sequence>
<name>A0A4Q0ZGS0_9BACT</name>
<evidence type="ECO:0000313" key="3">
    <source>
        <dbReference type="EMBL" id="RXJ84181.1"/>
    </source>
</evidence>
<dbReference type="PANTHER" id="PTHR40252:SF2">
    <property type="entry name" value="BLR0328 PROTEIN"/>
    <property type="match status" value="1"/>
</dbReference>
<protein>
    <submittedName>
        <fullName evidence="3">Histidine kinase</fullName>
    </submittedName>
</protein>
<dbReference type="OrthoDB" id="378730at2"/>
<dbReference type="Proteomes" id="UP000290870">
    <property type="component" value="Unassembled WGS sequence"/>
</dbReference>
<organism evidence="3 4">
    <name type="scientific">Arcobacter cloacae</name>
    <dbReference type="NCBI Taxonomy" id="1054034"/>
    <lineage>
        <taxon>Bacteria</taxon>
        <taxon>Pseudomonadati</taxon>
        <taxon>Campylobacterota</taxon>
        <taxon>Epsilonproteobacteria</taxon>
        <taxon>Campylobacterales</taxon>
        <taxon>Arcobacteraceae</taxon>
        <taxon>Arcobacter</taxon>
    </lineage>
</organism>
<keyword evidence="3" id="KW-0808">Transferase</keyword>
<dbReference type="SMART" id="SM00897">
    <property type="entry name" value="FIST"/>
    <property type="match status" value="1"/>
</dbReference>
<comment type="caution">
    <text evidence="3">The sequence shown here is derived from an EMBL/GenBank/DDBJ whole genome shotgun (WGS) entry which is preliminary data.</text>
</comment>
<dbReference type="Pfam" id="PF08495">
    <property type="entry name" value="FIST"/>
    <property type="match status" value="1"/>
</dbReference>
<feature type="domain" description="FIST" evidence="1">
    <location>
        <begin position="28"/>
        <end position="212"/>
    </location>
</feature>
<dbReference type="SMART" id="SM01204">
    <property type="entry name" value="FIST_C"/>
    <property type="match status" value="1"/>
</dbReference>
<dbReference type="RefSeq" id="WP_128986611.1">
    <property type="nucleotide sequence ID" value="NZ_PDJZ01000006.1"/>
</dbReference>
<dbReference type="AlphaFoldDB" id="A0A4Q0ZGS0"/>
<gene>
    <name evidence="3" type="ORF">CRU90_07210</name>
</gene>
<dbReference type="Pfam" id="PF10442">
    <property type="entry name" value="FIST_C"/>
    <property type="match status" value="1"/>
</dbReference>
<accession>A0A4Q0ZGS0</accession>
<keyword evidence="3" id="KW-0418">Kinase</keyword>
<reference evidence="3 4" key="1">
    <citation type="submission" date="2017-10" db="EMBL/GenBank/DDBJ databases">
        <title>Genomics of the genus Arcobacter.</title>
        <authorList>
            <person name="Perez-Cataluna A."/>
            <person name="Figueras M.J."/>
        </authorList>
    </citation>
    <scope>NUCLEOTIDE SEQUENCE [LARGE SCALE GENOMIC DNA]</scope>
    <source>
        <strain evidence="3 4">F26</strain>
    </source>
</reference>
<evidence type="ECO:0000259" key="2">
    <source>
        <dbReference type="SMART" id="SM01204"/>
    </source>
</evidence>
<dbReference type="PANTHER" id="PTHR40252">
    <property type="entry name" value="BLR0328 PROTEIN"/>
    <property type="match status" value="1"/>
</dbReference>
<dbReference type="InterPro" id="IPR019494">
    <property type="entry name" value="FIST_C"/>
</dbReference>
<evidence type="ECO:0000313" key="4">
    <source>
        <dbReference type="Proteomes" id="UP000290870"/>
    </source>
</evidence>
<dbReference type="InterPro" id="IPR013702">
    <property type="entry name" value="FIST_domain_N"/>
</dbReference>
<dbReference type="EMBL" id="PDJZ01000006">
    <property type="protein sequence ID" value="RXJ84181.1"/>
    <property type="molecule type" value="Genomic_DNA"/>
</dbReference>
<feature type="domain" description="FIST C-domain" evidence="2">
    <location>
        <begin position="213"/>
        <end position="351"/>
    </location>
</feature>
<proteinExistence type="predicted"/>
<dbReference type="GO" id="GO:0016301">
    <property type="term" value="F:kinase activity"/>
    <property type="evidence" value="ECO:0007669"/>
    <property type="project" value="UniProtKB-KW"/>
</dbReference>
<evidence type="ECO:0000259" key="1">
    <source>
        <dbReference type="SMART" id="SM00897"/>
    </source>
</evidence>